<name>A0A4Y7IWG3_PAPSO</name>
<organism evidence="7 8">
    <name type="scientific">Papaver somniferum</name>
    <name type="common">Opium poppy</name>
    <dbReference type="NCBI Taxonomy" id="3469"/>
    <lineage>
        <taxon>Eukaryota</taxon>
        <taxon>Viridiplantae</taxon>
        <taxon>Streptophyta</taxon>
        <taxon>Embryophyta</taxon>
        <taxon>Tracheophyta</taxon>
        <taxon>Spermatophyta</taxon>
        <taxon>Magnoliopsida</taxon>
        <taxon>Ranunculales</taxon>
        <taxon>Papaveraceae</taxon>
        <taxon>Papaveroideae</taxon>
        <taxon>Papaver</taxon>
    </lineage>
</organism>
<keyword evidence="8" id="KW-1185">Reference proteome</keyword>
<gene>
    <name evidence="7" type="ORF">C5167_020919</name>
</gene>
<dbReference type="FunFam" id="1.20.1510.10:FF:000023">
    <property type="entry name" value="Metal tolerance protein C1"/>
    <property type="match status" value="1"/>
</dbReference>
<proteinExistence type="predicted"/>
<dbReference type="GO" id="GO:0008324">
    <property type="term" value="F:monoatomic cation transmembrane transporter activity"/>
    <property type="evidence" value="ECO:0007669"/>
    <property type="project" value="InterPro"/>
</dbReference>
<keyword evidence="3" id="KW-0812">Transmembrane</keyword>
<dbReference type="PANTHER" id="PTHR43840:SF15">
    <property type="entry name" value="MITOCHONDRIAL METAL TRANSPORTER 1-RELATED"/>
    <property type="match status" value="1"/>
</dbReference>
<keyword evidence="5" id="KW-0472">Membrane</keyword>
<dbReference type="SUPFAM" id="SSF161111">
    <property type="entry name" value="Cation efflux protein transmembrane domain-like"/>
    <property type="match status" value="1"/>
</dbReference>
<dbReference type="EMBL" id="CM010716">
    <property type="protein sequence ID" value="RZC52496.1"/>
    <property type="molecule type" value="Genomic_DNA"/>
</dbReference>
<dbReference type="InterPro" id="IPR058533">
    <property type="entry name" value="Cation_efflux_TM"/>
</dbReference>
<accession>A0A4Y7IWG3</accession>
<feature type="domain" description="Cation efflux protein transmembrane" evidence="6">
    <location>
        <begin position="93"/>
        <end position="307"/>
    </location>
</feature>
<keyword evidence="2" id="KW-0813">Transport</keyword>
<dbReference type="InterPro" id="IPR002524">
    <property type="entry name" value="Cation_efflux"/>
</dbReference>
<evidence type="ECO:0000313" key="7">
    <source>
        <dbReference type="EMBL" id="RZC52496.1"/>
    </source>
</evidence>
<dbReference type="Gramene" id="RZC52496">
    <property type="protein sequence ID" value="RZC52496"/>
    <property type="gene ID" value="C5167_020919"/>
</dbReference>
<evidence type="ECO:0000256" key="3">
    <source>
        <dbReference type="ARBA" id="ARBA00022692"/>
    </source>
</evidence>
<dbReference type="Gene3D" id="1.20.1510.10">
    <property type="entry name" value="Cation efflux protein transmembrane domain"/>
    <property type="match status" value="1"/>
</dbReference>
<evidence type="ECO:0000259" key="6">
    <source>
        <dbReference type="Pfam" id="PF01545"/>
    </source>
</evidence>
<evidence type="ECO:0000313" key="8">
    <source>
        <dbReference type="Proteomes" id="UP000316621"/>
    </source>
</evidence>
<dbReference type="GO" id="GO:0016020">
    <property type="term" value="C:membrane"/>
    <property type="evidence" value="ECO:0007669"/>
    <property type="project" value="UniProtKB-SubCell"/>
</dbReference>
<protein>
    <recommendedName>
        <fullName evidence="6">Cation efflux protein transmembrane domain-containing protein</fullName>
    </recommendedName>
</protein>
<dbReference type="Proteomes" id="UP000316621">
    <property type="component" value="Chromosome 2"/>
</dbReference>
<evidence type="ECO:0000256" key="1">
    <source>
        <dbReference type="ARBA" id="ARBA00004141"/>
    </source>
</evidence>
<dbReference type="Pfam" id="PF01545">
    <property type="entry name" value="Cation_efflux"/>
    <property type="match status" value="1"/>
</dbReference>
<evidence type="ECO:0000256" key="5">
    <source>
        <dbReference type="ARBA" id="ARBA00023136"/>
    </source>
</evidence>
<dbReference type="STRING" id="3469.A0A4Y7IWG3"/>
<sequence length="464" mass="50755">MGFFKFSKTLNIVYKNYISRSSLSYHSSINHNYRSGYMKFPINNSLLQQPQSTSDRNPNFNKISRRWHIGHHHQHGGSDDKNSSKEGDFFFKLGLAADISLATGKALTGYLSGSTAIIADAAHSISDVVLSSIALVSYRLGKAPKDKEHPYGHGKFETLGALGISCMLFATAGEIVDHSLGHEHNHGHAGHHHGIDMEHPILALNMTIVSIAVKEGLFWITKRAGEKEGSGLMKANAWHHRADAISSVDALIGANYGLSILNAELLPQTTGGSILGMKFLDPLAGLLVSGMILKAGAESGYHSVMELVDAGVPLSDLEPIKQTILQVEGVMVDPSFSQFSGKRANPKEMKCQSVNVSAEQKDIEALVLNFFSSKYLEKMAVEHITYHLLQDKLLLQIMVSTPSDILIQDAKEVAKEAEMEIVKAVSSVSRVSIQLRLGKPIPQFHRQLQEGSTKLPNLTDIEDE</sequence>
<reference evidence="7 8" key="1">
    <citation type="journal article" date="2018" name="Science">
        <title>The opium poppy genome and morphinan production.</title>
        <authorList>
            <person name="Guo L."/>
            <person name="Winzer T."/>
            <person name="Yang X."/>
            <person name="Li Y."/>
            <person name="Ning Z."/>
            <person name="He Z."/>
            <person name="Teodor R."/>
            <person name="Lu Y."/>
            <person name="Bowser T.A."/>
            <person name="Graham I.A."/>
            <person name="Ye K."/>
        </authorList>
    </citation>
    <scope>NUCLEOTIDE SEQUENCE [LARGE SCALE GENOMIC DNA]</scope>
    <source>
        <strain evidence="8">cv. HN1</strain>
        <tissue evidence="7">Leaves</tissue>
    </source>
</reference>
<keyword evidence="4" id="KW-1133">Transmembrane helix</keyword>
<dbReference type="AlphaFoldDB" id="A0A4Y7IWG3"/>
<evidence type="ECO:0000256" key="2">
    <source>
        <dbReference type="ARBA" id="ARBA00022448"/>
    </source>
</evidence>
<dbReference type="PANTHER" id="PTHR43840">
    <property type="entry name" value="MITOCHONDRIAL METAL TRANSPORTER 1-RELATED"/>
    <property type="match status" value="1"/>
</dbReference>
<dbReference type="InterPro" id="IPR027469">
    <property type="entry name" value="Cation_efflux_TMD_sf"/>
</dbReference>
<comment type="subcellular location">
    <subcellularLocation>
        <location evidence="1">Membrane</location>
        <topology evidence="1">Multi-pass membrane protein</topology>
    </subcellularLocation>
</comment>
<dbReference type="NCBIfam" id="TIGR01297">
    <property type="entry name" value="CDF"/>
    <property type="match status" value="1"/>
</dbReference>
<evidence type="ECO:0000256" key="4">
    <source>
        <dbReference type="ARBA" id="ARBA00022989"/>
    </source>
</evidence>
<dbReference type="InterPro" id="IPR050291">
    <property type="entry name" value="CDF_Transporter"/>
</dbReference>